<dbReference type="InterPro" id="IPR018641">
    <property type="entry name" value="Trfase_1_rSAM/seldom-assoc"/>
</dbReference>
<dbReference type="Pfam" id="PF09837">
    <property type="entry name" value="DUF2064"/>
    <property type="match status" value="1"/>
</dbReference>
<dbReference type="EMBL" id="AP026866">
    <property type="protein sequence ID" value="BDS05519.1"/>
    <property type="molecule type" value="Genomic_DNA"/>
</dbReference>
<proteinExistence type="predicted"/>
<dbReference type="PANTHER" id="PTHR36529:SF1">
    <property type="entry name" value="GLYCOSYLTRANSFERASE"/>
    <property type="match status" value="1"/>
</dbReference>
<dbReference type="PANTHER" id="PTHR36529">
    <property type="entry name" value="SLL1095 PROTEIN"/>
    <property type="match status" value="1"/>
</dbReference>
<dbReference type="KEGG" id="osu:NT6N_05590"/>
<reference evidence="1" key="1">
    <citation type="submission" date="2024-07" db="EMBL/GenBank/DDBJ databases">
        <title>Complete genome sequence of Verrucomicrobiaceae bacterium NT6N.</title>
        <authorList>
            <person name="Huang C."/>
            <person name="Takami H."/>
            <person name="Hamasaki K."/>
        </authorList>
    </citation>
    <scope>NUCLEOTIDE SEQUENCE</scope>
    <source>
        <strain evidence="1">NT6N</strain>
    </source>
</reference>
<accession>A0AAT9FHT2</accession>
<dbReference type="AlphaFoldDB" id="A0AAT9FHT2"/>
<protein>
    <recommendedName>
        <fullName evidence="2">Glycosyltransferase</fullName>
    </recommendedName>
</protein>
<evidence type="ECO:0008006" key="2">
    <source>
        <dbReference type="Google" id="ProtNLM"/>
    </source>
</evidence>
<name>A0AAT9FHT2_9BACT</name>
<organism evidence="1">
    <name type="scientific">Oceaniferula spumae</name>
    <dbReference type="NCBI Taxonomy" id="2979115"/>
    <lineage>
        <taxon>Bacteria</taxon>
        <taxon>Pseudomonadati</taxon>
        <taxon>Verrucomicrobiota</taxon>
        <taxon>Verrucomicrobiia</taxon>
        <taxon>Verrucomicrobiales</taxon>
        <taxon>Verrucomicrobiaceae</taxon>
        <taxon>Oceaniferula</taxon>
    </lineage>
</organism>
<dbReference type="SUPFAM" id="SSF53448">
    <property type="entry name" value="Nucleotide-diphospho-sugar transferases"/>
    <property type="match status" value="1"/>
</dbReference>
<evidence type="ECO:0000313" key="1">
    <source>
        <dbReference type="EMBL" id="BDS05519.1"/>
    </source>
</evidence>
<sequence>MRLLMVFLKEPLPGKVKTRLAADVGNDEAARYYKALVEVLLKQLQGLEKCRIRFCYAPDDADDAIRFWLLPLMNGSPSETEGVYLAPTALGEKYRQEIDFRPQGEGDLGDRMQRAFAEGFVDGFEEIAVIGTDCPDCGARWINAGFSRMSTDQRDGMIGPSTDGGYYLLGLKTPCPSLFTSIAWSEDTVLDRTLSAAEKAGLKIEKLPPLTDIDHLEDWNSLLEGPLGASIKKSLGEELDS</sequence>
<gene>
    <name evidence="1" type="ORF">NT6N_05590</name>
</gene>
<dbReference type="InterPro" id="IPR029044">
    <property type="entry name" value="Nucleotide-diphossugar_trans"/>
</dbReference>
<dbReference type="Gene3D" id="3.90.550.10">
    <property type="entry name" value="Spore Coat Polysaccharide Biosynthesis Protein SpsA, Chain A"/>
    <property type="match status" value="1"/>
</dbReference>